<dbReference type="AlphaFoldDB" id="A0A127BBD6"/>
<dbReference type="Proteomes" id="UP000070587">
    <property type="component" value="Chromosome"/>
</dbReference>
<dbReference type="STRING" id="1609559.TQ32_09240"/>
<reference evidence="2" key="1">
    <citation type="submission" date="2015-02" db="EMBL/GenBank/DDBJ databases">
        <title>Pyrococcus kukulkanii sp. nov., a novel hyperthermophilic archaeon isolated from a deep-sea hydrothermal vent at the Guaymas Basin.</title>
        <authorList>
            <person name="Oger P.M."/>
            <person name="Callac N."/>
            <person name="Jebbar M."/>
            <person name="Godfroy A."/>
        </authorList>
    </citation>
    <scope>NUCLEOTIDE SEQUENCE [LARGE SCALE GENOMIC DNA]</scope>
    <source>
        <strain evidence="2">NCB100</strain>
    </source>
</reference>
<organism evidence="1 2">
    <name type="scientific">Pyrococcus kukulkanii</name>
    <dbReference type="NCBI Taxonomy" id="1609559"/>
    <lineage>
        <taxon>Archaea</taxon>
        <taxon>Methanobacteriati</taxon>
        <taxon>Methanobacteriota</taxon>
        <taxon>Thermococci</taxon>
        <taxon>Thermococcales</taxon>
        <taxon>Thermococcaceae</taxon>
        <taxon>Pyrococcus</taxon>
    </lineage>
</organism>
<dbReference type="EMBL" id="CP010835">
    <property type="protein sequence ID" value="AMM54648.1"/>
    <property type="molecule type" value="Genomic_DNA"/>
</dbReference>
<gene>
    <name evidence="1" type="ORF">TQ32_09240</name>
</gene>
<reference evidence="1 2" key="2">
    <citation type="journal article" date="2016" name="Int. J. Syst. Evol. Microbiol.">
        <title>Pyrococcus kukulkanii sp. nov., a hyperthermophilic, piezophilic archaeon isolated from a deep-sea hydrothermal vent.</title>
        <authorList>
            <person name="Callac N."/>
            <person name="Oger P."/>
            <person name="Lesongeur F."/>
            <person name="Rattray J.E."/>
            <person name="Vannier P."/>
            <person name="Michoud G."/>
            <person name="Beauverger M."/>
            <person name="Gayet N."/>
            <person name="Rouxel O."/>
            <person name="Jebbar M."/>
            <person name="Godfroy A."/>
        </authorList>
    </citation>
    <scope>NUCLEOTIDE SEQUENCE [LARGE SCALE GENOMIC DNA]</scope>
    <source>
        <strain evidence="1 2">NCB100</strain>
    </source>
</reference>
<dbReference type="PATRIC" id="fig|1609559.3.peg.1917"/>
<accession>A0A127BBD6</accession>
<proteinExistence type="predicted"/>
<dbReference type="RefSeq" id="WP_068323817.1">
    <property type="nucleotide sequence ID" value="NZ_CP010835.1"/>
</dbReference>
<dbReference type="OrthoDB" id="85814at2157"/>
<name>A0A127BBD6_9EURY</name>
<protein>
    <submittedName>
        <fullName evidence="1">Uncharacterized protein</fullName>
    </submittedName>
</protein>
<evidence type="ECO:0000313" key="2">
    <source>
        <dbReference type="Proteomes" id="UP000070587"/>
    </source>
</evidence>
<dbReference type="KEGG" id="pyc:TQ32_09240"/>
<sequence length="382" mass="43789">MEDINRPKERENFVVFAGVTKDGQIQFIKVYAIDESLAIEVLEEFLRENHIHPSDFVVVDQGYENVEGKEVITTRTEEELSALLSRIGLKLVSNGILYLKGKNKIYQITAISRDLLESRRETEEIIETVTLEFSDIRLPEKYIKRLNLLALMEDTLILNRVELDLPSLLRKTIRGTVAIPRLLEYDGIIIRVFDEEFHIAKGSYIDKVLVSPPVIHWDAHIDSIEDFSFKKIEENVYSAPLFLKAFSGFLVLTEPPRDLVRMLLKIKKRGEFKVTLDGRRVRLPVNFTIIVDTKYPENYSGLKFPVRINLPPMDDETFAAMLAEAIGISVPQDVTAMFPEEYKTFLGIEIIVNLWKKLLERKKKDGIELLREVAAIVSGGVP</sequence>
<evidence type="ECO:0000313" key="1">
    <source>
        <dbReference type="EMBL" id="AMM54648.1"/>
    </source>
</evidence>
<dbReference type="GeneID" id="28492020"/>